<keyword evidence="4" id="KW-1185">Reference proteome</keyword>
<sequence>MVGTSQPHEVHTMATDGNGGSTVGLNNSAPPIVATTSIDRASPNAADSTQGYYDGRKGSAVENVRKFLDAMGAHADDKDLCLREFSKSLSDRSYTWYITLPSSSVHSWDEMVEQFCQKYFQSEERIAILDLHNTCQYTSEDLMVYMKRFRDLALDCYGGHVESFIVEICINNMFREYRVVLENIGINQFVRRQRVDKDPLPHHNQGVVNVLTHVQSIGASEPIVEFPNDTPNFFVCALQRTPKFKMLFNQLGFAIEARRRATEAYSPSLMRLEENASTLKCMLVAHASRTYLESSNVVTFIDEDMEAPHLNHRKPLYLSAQINFVGVRRALVDMRSSLNLIPLSTIIAARIP</sequence>
<dbReference type="EMBL" id="BPVZ01000208">
    <property type="protein sequence ID" value="GKV46432.1"/>
    <property type="molecule type" value="Genomic_DNA"/>
</dbReference>
<protein>
    <recommendedName>
        <fullName evidence="2">Retrotransposon gag domain-containing protein</fullName>
    </recommendedName>
</protein>
<comment type="caution">
    <text evidence="3">The sequence shown here is derived from an EMBL/GenBank/DDBJ whole genome shotgun (WGS) entry which is preliminary data.</text>
</comment>
<dbReference type="AlphaFoldDB" id="A0AAV5MCW0"/>
<dbReference type="PANTHER" id="PTHR33223">
    <property type="entry name" value="CCHC-TYPE DOMAIN-CONTAINING PROTEIN"/>
    <property type="match status" value="1"/>
</dbReference>
<name>A0AAV5MCW0_9ROSI</name>
<gene>
    <name evidence="3" type="ORF">SLEP1_g53416</name>
</gene>
<feature type="region of interest" description="Disordered" evidence="1">
    <location>
        <begin position="1"/>
        <end position="30"/>
    </location>
</feature>
<evidence type="ECO:0000256" key="1">
    <source>
        <dbReference type="SAM" id="MobiDB-lite"/>
    </source>
</evidence>
<proteinExistence type="predicted"/>
<dbReference type="Pfam" id="PF03732">
    <property type="entry name" value="Retrotrans_gag"/>
    <property type="match status" value="1"/>
</dbReference>
<dbReference type="Proteomes" id="UP001054252">
    <property type="component" value="Unassembled WGS sequence"/>
</dbReference>
<accession>A0AAV5MCW0</accession>
<evidence type="ECO:0000259" key="2">
    <source>
        <dbReference type="Pfam" id="PF03732"/>
    </source>
</evidence>
<reference evidence="3 4" key="1">
    <citation type="journal article" date="2021" name="Commun. Biol.">
        <title>The genome of Shorea leprosula (Dipterocarpaceae) highlights the ecological relevance of drought in aseasonal tropical rainforests.</title>
        <authorList>
            <person name="Ng K.K.S."/>
            <person name="Kobayashi M.J."/>
            <person name="Fawcett J.A."/>
            <person name="Hatakeyama M."/>
            <person name="Paape T."/>
            <person name="Ng C.H."/>
            <person name="Ang C.C."/>
            <person name="Tnah L.H."/>
            <person name="Lee C.T."/>
            <person name="Nishiyama T."/>
            <person name="Sese J."/>
            <person name="O'Brien M.J."/>
            <person name="Copetti D."/>
            <person name="Mohd Noor M.I."/>
            <person name="Ong R.C."/>
            <person name="Putra M."/>
            <person name="Sireger I.Z."/>
            <person name="Indrioko S."/>
            <person name="Kosugi Y."/>
            <person name="Izuno A."/>
            <person name="Isagi Y."/>
            <person name="Lee S.L."/>
            <person name="Shimizu K.K."/>
        </authorList>
    </citation>
    <scope>NUCLEOTIDE SEQUENCE [LARGE SCALE GENOMIC DNA]</scope>
    <source>
        <strain evidence="3">214</strain>
    </source>
</reference>
<evidence type="ECO:0000313" key="3">
    <source>
        <dbReference type="EMBL" id="GKV46432.1"/>
    </source>
</evidence>
<organism evidence="3 4">
    <name type="scientific">Rubroshorea leprosula</name>
    <dbReference type="NCBI Taxonomy" id="152421"/>
    <lineage>
        <taxon>Eukaryota</taxon>
        <taxon>Viridiplantae</taxon>
        <taxon>Streptophyta</taxon>
        <taxon>Embryophyta</taxon>
        <taxon>Tracheophyta</taxon>
        <taxon>Spermatophyta</taxon>
        <taxon>Magnoliopsida</taxon>
        <taxon>eudicotyledons</taxon>
        <taxon>Gunneridae</taxon>
        <taxon>Pentapetalae</taxon>
        <taxon>rosids</taxon>
        <taxon>malvids</taxon>
        <taxon>Malvales</taxon>
        <taxon>Dipterocarpaceae</taxon>
        <taxon>Rubroshorea</taxon>
    </lineage>
</organism>
<dbReference type="PANTHER" id="PTHR33223:SF6">
    <property type="entry name" value="CCHC-TYPE DOMAIN-CONTAINING PROTEIN"/>
    <property type="match status" value="1"/>
</dbReference>
<feature type="domain" description="Retrotransposon gag" evidence="2">
    <location>
        <begin position="85"/>
        <end position="157"/>
    </location>
</feature>
<dbReference type="InterPro" id="IPR005162">
    <property type="entry name" value="Retrotrans_gag_dom"/>
</dbReference>
<evidence type="ECO:0000313" key="4">
    <source>
        <dbReference type="Proteomes" id="UP001054252"/>
    </source>
</evidence>